<reference evidence="2" key="1">
    <citation type="submission" date="2020-11" db="EMBL/GenBank/DDBJ databases">
        <authorList>
            <consortium name="DOE Joint Genome Institute"/>
            <person name="Ahrendt S."/>
            <person name="Riley R."/>
            <person name="Andreopoulos W."/>
            <person name="Labutti K."/>
            <person name="Pangilinan J."/>
            <person name="Ruiz-Duenas F.J."/>
            <person name="Barrasa J.M."/>
            <person name="Sanchez-Garcia M."/>
            <person name="Camarero S."/>
            <person name="Miyauchi S."/>
            <person name="Serrano A."/>
            <person name="Linde D."/>
            <person name="Babiker R."/>
            <person name="Drula E."/>
            <person name="Ayuso-Fernandez I."/>
            <person name="Pacheco R."/>
            <person name="Padilla G."/>
            <person name="Ferreira P."/>
            <person name="Barriuso J."/>
            <person name="Kellner H."/>
            <person name="Castanera R."/>
            <person name="Alfaro M."/>
            <person name="Ramirez L."/>
            <person name="Pisabarro A.G."/>
            <person name="Kuo A."/>
            <person name="Tritt A."/>
            <person name="Lipzen A."/>
            <person name="He G."/>
            <person name="Yan M."/>
            <person name="Ng V."/>
            <person name="Cullen D."/>
            <person name="Martin F."/>
            <person name="Rosso M.-N."/>
            <person name="Henrissat B."/>
            <person name="Hibbett D."/>
            <person name="Martinez A.T."/>
            <person name="Grigoriev I.V."/>
        </authorList>
    </citation>
    <scope>NUCLEOTIDE SEQUENCE</scope>
    <source>
        <strain evidence="2">CBS 506.95</strain>
    </source>
</reference>
<keyword evidence="3" id="KW-1185">Reference proteome</keyword>
<evidence type="ECO:0000313" key="2">
    <source>
        <dbReference type="EMBL" id="KAF9534042.1"/>
    </source>
</evidence>
<gene>
    <name evidence="2" type="ORF">CPB83DRAFT_845003</name>
</gene>
<proteinExistence type="predicted"/>
<protein>
    <submittedName>
        <fullName evidence="2">Uncharacterized protein</fullName>
    </submittedName>
</protein>
<evidence type="ECO:0000313" key="3">
    <source>
        <dbReference type="Proteomes" id="UP000807306"/>
    </source>
</evidence>
<dbReference type="Proteomes" id="UP000807306">
    <property type="component" value="Unassembled WGS sequence"/>
</dbReference>
<organism evidence="2 3">
    <name type="scientific">Crepidotus variabilis</name>
    <dbReference type="NCBI Taxonomy" id="179855"/>
    <lineage>
        <taxon>Eukaryota</taxon>
        <taxon>Fungi</taxon>
        <taxon>Dikarya</taxon>
        <taxon>Basidiomycota</taxon>
        <taxon>Agaricomycotina</taxon>
        <taxon>Agaricomycetes</taxon>
        <taxon>Agaricomycetidae</taxon>
        <taxon>Agaricales</taxon>
        <taxon>Agaricineae</taxon>
        <taxon>Crepidotaceae</taxon>
        <taxon>Crepidotus</taxon>
    </lineage>
</organism>
<sequence>MSFPSRYSLTSRRHKRWHPFGKRLGWFIFGATITAWLIKRKEMHDRELKWGHCRRPQLQYYLPDTPDESNAHRCRHLLKEISRAINDCNSVWCDAPEHTPHSASFPKRKPPASAWVDAEEDSLDKITATATEYMSELTEASLDAVIETVRAFKVKLLCRHGRNENIHPEAKTDQPTETKRP</sequence>
<evidence type="ECO:0000256" key="1">
    <source>
        <dbReference type="SAM" id="Phobius"/>
    </source>
</evidence>
<feature type="transmembrane region" description="Helical" evidence="1">
    <location>
        <begin position="20"/>
        <end position="38"/>
    </location>
</feature>
<keyword evidence="1" id="KW-0472">Membrane</keyword>
<dbReference type="OrthoDB" id="2960209at2759"/>
<keyword evidence="1" id="KW-1133">Transmembrane helix</keyword>
<accession>A0A9P6ESG4</accession>
<name>A0A9P6ESG4_9AGAR</name>
<comment type="caution">
    <text evidence="2">The sequence shown here is derived from an EMBL/GenBank/DDBJ whole genome shotgun (WGS) entry which is preliminary data.</text>
</comment>
<keyword evidence="1" id="KW-0812">Transmembrane</keyword>
<dbReference type="EMBL" id="MU157827">
    <property type="protein sequence ID" value="KAF9534042.1"/>
    <property type="molecule type" value="Genomic_DNA"/>
</dbReference>
<dbReference type="AlphaFoldDB" id="A0A9P6ESG4"/>